<dbReference type="RefSeq" id="WP_281907517.1">
    <property type="nucleotide sequence ID" value="NZ_AP026966.1"/>
</dbReference>
<keyword evidence="4" id="KW-1185">Reference proteome</keyword>
<dbReference type="PANTHER" id="PTHR43194:SF2">
    <property type="entry name" value="PEROXISOMAL MEMBRANE PROTEIN LPX1"/>
    <property type="match status" value="1"/>
</dbReference>
<reference evidence="3" key="1">
    <citation type="submission" date="2022-11" db="EMBL/GenBank/DDBJ databases">
        <title>Isolation and characterization of PLA-degrading bacterium Massilia sp. from Antarctic soil.</title>
        <authorList>
            <person name="Sato K."/>
            <person name="Gomez-Fuentes C."/>
            <person name="Ahmad S.A."/>
            <person name="Zulkharnain A."/>
        </authorList>
    </citation>
    <scope>NUCLEOTIDE SEQUENCE</scope>
    <source>
        <strain evidence="3">N-3</strain>
    </source>
</reference>
<dbReference type="Gene3D" id="3.40.50.1820">
    <property type="entry name" value="alpha/beta hydrolase"/>
    <property type="match status" value="1"/>
</dbReference>
<evidence type="ECO:0000313" key="3">
    <source>
        <dbReference type="EMBL" id="BDT59009.1"/>
    </source>
</evidence>
<dbReference type="PANTHER" id="PTHR43194">
    <property type="entry name" value="HYDROLASE ALPHA/BETA FOLD FAMILY"/>
    <property type="match status" value="1"/>
</dbReference>
<dbReference type="Proteomes" id="UP001163336">
    <property type="component" value="Chromosome"/>
</dbReference>
<name>A0ABM8C6X8_9BURK</name>
<feature type="signal peptide" evidence="1">
    <location>
        <begin position="1"/>
        <end position="24"/>
    </location>
</feature>
<accession>A0ABM8C6X8</accession>
<dbReference type="GO" id="GO:0016787">
    <property type="term" value="F:hydrolase activity"/>
    <property type="evidence" value="ECO:0007669"/>
    <property type="project" value="UniProtKB-KW"/>
</dbReference>
<sequence>MKASLLFALLVGLAGATLASGATAQTPVEAPNRFAAQPTPAERFEIKGMLVERHGSGARPLVLVPGLSSGGWVWGQMVRDFVPAHTVYVVTLPGFDGRPAVAGDPFDAAKGALTELIASRKLSKPVLVGHSLGATLALALAQDLPQQVGGVVAIDGLPVFPRTEEMAPEQRAAMAEGIRRQMAALTAPAFASQQHQYMRSIGMVDLGKADDAARLSARSDPAAVAAYMGAILARDLRPGLAGVQAPVLMLVPYFAPDAVVLNNITSADKLAYYRELMSGTPRLEAEAIDKARHFAMVDQPEAVADAVRRFLKKL</sequence>
<keyword evidence="3" id="KW-0378">Hydrolase</keyword>
<dbReference type="EMBL" id="AP026966">
    <property type="protein sequence ID" value="BDT59009.1"/>
    <property type="molecule type" value="Genomic_DNA"/>
</dbReference>
<organism evidence="3 4">
    <name type="scientific">Massilia varians</name>
    <dbReference type="NCBI Taxonomy" id="457921"/>
    <lineage>
        <taxon>Bacteria</taxon>
        <taxon>Pseudomonadati</taxon>
        <taxon>Pseudomonadota</taxon>
        <taxon>Betaproteobacteria</taxon>
        <taxon>Burkholderiales</taxon>
        <taxon>Oxalobacteraceae</taxon>
        <taxon>Telluria group</taxon>
        <taxon>Massilia</taxon>
    </lineage>
</organism>
<dbReference type="InterPro" id="IPR050228">
    <property type="entry name" value="Carboxylesterase_BioH"/>
</dbReference>
<dbReference type="InterPro" id="IPR000073">
    <property type="entry name" value="AB_hydrolase_1"/>
</dbReference>
<dbReference type="Pfam" id="PF12697">
    <property type="entry name" value="Abhydrolase_6"/>
    <property type="match status" value="1"/>
</dbReference>
<proteinExistence type="predicted"/>
<feature type="domain" description="AB hydrolase-1" evidence="2">
    <location>
        <begin position="61"/>
        <end position="306"/>
    </location>
</feature>
<keyword evidence="1" id="KW-0732">Signal</keyword>
<evidence type="ECO:0000256" key="1">
    <source>
        <dbReference type="SAM" id="SignalP"/>
    </source>
</evidence>
<evidence type="ECO:0000259" key="2">
    <source>
        <dbReference type="Pfam" id="PF12697"/>
    </source>
</evidence>
<dbReference type="InterPro" id="IPR029058">
    <property type="entry name" value="AB_hydrolase_fold"/>
</dbReference>
<protein>
    <submittedName>
        <fullName evidence="3">Alpha/beta hydrolase</fullName>
    </submittedName>
</protein>
<dbReference type="SUPFAM" id="SSF53474">
    <property type="entry name" value="alpha/beta-Hydrolases"/>
    <property type="match status" value="1"/>
</dbReference>
<evidence type="ECO:0000313" key="4">
    <source>
        <dbReference type="Proteomes" id="UP001163336"/>
    </source>
</evidence>
<gene>
    <name evidence="3" type="ORF">MasN3_25030</name>
</gene>
<feature type="chain" id="PRO_5046300566" evidence="1">
    <location>
        <begin position="25"/>
        <end position="314"/>
    </location>
</feature>